<dbReference type="EMBL" id="BPLR01015713">
    <property type="protein sequence ID" value="GIY78082.1"/>
    <property type="molecule type" value="Genomic_DNA"/>
</dbReference>
<organism evidence="1 2">
    <name type="scientific">Caerostris extrusa</name>
    <name type="common">Bark spider</name>
    <name type="synonym">Caerostris bankana</name>
    <dbReference type="NCBI Taxonomy" id="172846"/>
    <lineage>
        <taxon>Eukaryota</taxon>
        <taxon>Metazoa</taxon>
        <taxon>Ecdysozoa</taxon>
        <taxon>Arthropoda</taxon>
        <taxon>Chelicerata</taxon>
        <taxon>Arachnida</taxon>
        <taxon>Araneae</taxon>
        <taxon>Araneomorphae</taxon>
        <taxon>Entelegynae</taxon>
        <taxon>Araneoidea</taxon>
        <taxon>Araneidae</taxon>
        <taxon>Caerostris</taxon>
    </lineage>
</organism>
<name>A0AAV4W5V2_CAEEX</name>
<keyword evidence="2" id="KW-1185">Reference proteome</keyword>
<comment type="caution">
    <text evidence="1">The sequence shown here is derived from an EMBL/GenBank/DDBJ whole genome shotgun (WGS) entry which is preliminary data.</text>
</comment>
<evidence type="ECO:0000313" key="1">
    <source>
        <dbReference type="EMBL" id="GIY78082.1"/>
    </source>
</evidence>
<accession>A0AAV4W5V2</accession>
<dbReference type="AlphaFoldDB" id="A0AAV4W5V2"/>
<reference evidence="1 2" key="1">
    <citation type="submission" date="2021-06" db="EMBL/GenBank/DDBJ databases">
        <title>Caerostris extrusa draft genome.</title>
        <authorList>
            <person name="Kono N."/>
            <person name="Arakawa K."/>
        </authorList>
    </citation>
    <scope>NUCLEOTIDE SEQUENCE [LARGE SCALE GENOMIC DNA]</scope>
</reference>
<sequence length="82" mass="9434">MHVTLVYQLINRWSSISEIVWTPCSVIFHVRLARKGLERVRFSFRSVHCPREPVGRVGEKNDLTGCCPLRGGIELDEPECRP</sequence>
<dbReference type="Proteomes" id="UP001054945">
    <property type="component" value="Unassembled WGS sequence"/>
</dbReference>
<proteinExistence type="predicted"/>
<evidence type="ECO:0000313" key="2">
    <source>
        <dbReference type="Proteomes" id="UP001054945"/>
    </source>
</evidence>
<gene>
    <name evidence="1" type="ORF">CEXT_566151</name>
</gene>
<protein>
    <submittedName>
        <fullName evidence="1">Uncharacterized protein</fullName>
    </submittedName>
</protein>